<proteinExistence type="predicted"/>
<dbReference type="EMBL" id="CADCVF010000042">
    <property type="protein sequence ID" value="CAA9458678.1"/>
    <property type="molecule type" value="Genomic_DNA"/>
</dbReference>
<protein>
    <submittedName>
        <fullName evidence="1">Uncharacterized protein</fullName>
    </submittedName>
</protein>
<sequence>MAYFEGQLKRATTEAGEEHTGYVLETEIDVSAIQDADELVGDQIAVTGDVEIVDFPERGKILVFRATSVAVLEEEEEELT</sequence>
<dbReference type="AlphaFoldDB" id="A0A6J4QYF3"/>
<reference evidence="1" key="1">
    <citation type="submission" date="2020-02" db="EMBL/GenBank/DDBJ databases">
        <authorList>
            <person name="Meier V. D."/>
        </authorList>
    </citation>
    <scope>NUCLEOTIDE SEQUENCE</scope>
    <source>
        <strain evidence="1">AVDCRST_MAG58</strain>
    </source>
</reference>
<organism evidence="1">
    <name type="scientific">uncultured Rubrobacteraceae bacterium</name>
    <dbReference type="NCBI Taxonomy" id="349277"/>
    <lineage>
        <taxon>Bacteria</taxon>
        <taxon>Bacillati</taxon>
        <taxon>Actinomycetota</taxon>
        <taxon>Rubrobacteria</taxon>
        <taxon>Rubrobacterales</taxon>
        <taxon>Rubrobacteraceae</taxon>
        <taxon>environmental samples</taxon>
    </lineage>
</organism>
<gene>
    <name evidence="1" type="ORF">AVDCRST_MAG58-1995</name>
</gene>
<accession>A0A6J4QYF3</accession>
<name>A0A6J4QYF3_9ACTN</name>
<evidence type="ECO:0000313" key="1">
    <source>
        <dbReference type="EMBL" id="CAA9458678.1"/>
    </source>
</evidence>